<gene>
    <name evidence="2" type="ORF">E2C01_080358</name>
</gene>
<organism evidence="2 3">
    <name type="scientific">Portunus trituberculatus</name>
    <name type="common">Swimming crab</name>
    <name type="synonym">Neptunus trituberculatus</name>
    <dbReference type="NCBI Taxonomy" id="210409"/>
    <lineage>
        <taxon>Eukaryota</taxon>
        <taxon>Metazoa</taxon>
        <taxon>Ecdysozoa</taxon>
        <taxon>Arthropoda</taxon>
        <taxon>Crustacea</taxon>
        <taxon>Multicrustacea</taxon>
        <taxon>Malacostraca</taxon>
        <taxon>Eumalacostraca</taxon>
        <taxon>Eucarida</taxon>
        <taxon>Decapoda</taxon>
        <taxon>Pleocyemata</taxon>
        <taxon>Brachyura</taxon>
        <taxon>Eubrachyura</taxon>
        <taxon>Portunoidea</taxon>
        <taxon>Portunidae</taxon>
        <taxon>Portuninae</taxon>
        <taxon>Portunus</taxon>
    </lineage>
</organism>
<dbReference type="EMBL" id="VSRR010068855">
    <property type="protein sequence ID" value="MPC85578.1"/>
    <property type="molecule type" value="Genomic_DNA"/>
</dbReference>
<feature type="region of interest" description="Disordered" evidence="1">
    <location>
        <begin position="1"/>
        <end position="30"/>
    </location>
</feature>
<protein>
    <submittedName>
        <fullName evidence="2">Uncharacterized protein</fullName>
    </submittedName>
</protein>
<comment type="caution">
    <text evidence="2">The sequence shown here is derived from an EMBL/GenBank/DDBJ whole genome shotgun (WGS) entry which is preliminary data.</text>
</comment>
<proteinExistence type="predicted"/>
<name>A0A5B7IY73_PORTR</name>
<accession>A0A5B7IY73</accession>
<dbReference type="Proteomes" id="UP000324222">
    <property type="component" value="Unassembled WGS sequence"/>
</dbReference>
<sequence>MVSESAGRQAGGGWEKYRGNAPETKANGPWRLRGLLQKGTGISAITPETRRMRIHDIGAIRGEDQLDLLARDGHQARHGPRGERESVLLWQRKCYLKKR</sequence>
<dbReference type="AlphaFoldDB" id="A0A5B7IY73"/>
<evidence type="ECO:0000256" key="1">
    <source>
        <dbReference type="SAM" id="MobiDB-lite"/>
    </source>
</evidence>
<reference evidence="2 3" key="1">
    <citation type="submission" date="2019-05" db="EMBL/GenBank/DDBJ databases">
        <title>Another draft genome of Portunus trituberculatus and its Hox gene families provides insights of decapod evolution.</title>
        <authorList>
            <person name="Jeong J.-H."/>
            <person name="Song I."/>
            <person name="Kim S."/>
            <person name="Choi T."/>
            <person name="Kim D."/>
            <person name="Ryu S."/>
            <person name="Kim W."/>
        </authorList>
    </citation>
    <scope>NUCLEOTIDE SEQUENCE [LARGE SCALE GENOMIC DNA]</scope>
    <source>
        <tissue evidence="2">Muscle</tissue>
    </source>
</reference>
<keyword evidence="3" id="KW-1185">Reference proteome</keyword>
<evidence type="ECO:0000313" key="2">
    <source>
        <dbReference type="EMBL" id="MPC85578.1"/>
    </source>
</evidence>
<evidence type="ECO:0000313" key="3">
    <source>
        <dbReference type="Proteomes" id="UP000324222"/>
    </source>
</evidence>